<evidence type="ECO:0000313" key="2">
    <source>
        <dbReference type="Proteomes" id="UP001241377"/>
    </source>
</evidence>
<organism evidence="1 2">
    <name type="scientific">Naganishia cerealis</name>
    <dbReference type="NCBI Taxonomy" id="610337"/>
    <lineage>
        <taxon>Eukaryota</taxon>
        <taxon>Fungi</taxon>
        <taxon>Dikarya</taxon>
        <taxon>Basidiomycota</taxon>
        <taxon>Agaricomycotina</taxon>
        <taxon>Tremellomycetes</taxon>
        <taxon>Filobasidiales</taxon>
        <taxon>Filobasidiaceae</taxon>
        <taxon>Naganishia</taxon>
    </lineage>
</organism>
<accession>A0ACC2VDF6</accession>
<name>A0ACC2VDF6_9TREE</name>
<proteinExistence type="predicted"/>
<comment type="caution">
    <text evidence="1">The sequence shown here is derived from an EMBL/GenBank/DDBJ whole genome shotgun (WGS) entry which is preliminary data.</text>
</comment>
<protein>
    <submittedName>
        <fullName evidence="1">Uncharacterized protein</fullName>
    </submittedName>
</protein>
<keyword evidence="2" id="KW-1185">Reference proteome</keyword>
<reference evidence="1" key="1">
    <citation type="submission" date="2023-04" db="EMBL/GenBank/DDBJ databases">
        <title>Draft Genome sequencing of Naganishia species isolated from polar environments using Oxford Nanopore Technology.</title>
        <authorList>
            <person name="Leo P."/>
            <person name="Venkateswaran K."/>
        </authorList>
    </citation>
    <scope>NUCLEOTIDE SEQUENCE</scope>
    <source>
        <strain evidence="1">MNA-CCFEE 5261</strain>
    </source>
</reference>
<evidence type="ECO:0000313" key="1">
    <source>
        <dbReference type="EMBL" id="KAJ9097403.1"/>
    </source>
</evidence>
<dbReference type="EMBL" id="JASBWR010000086">
    <property type="protein sequence ID" value="KAJ9097403.1"/>
    <property type="molecule type" value="Genomic_DNA"/>
</dbReference>
<dbReference type="Proteomes" id="UP001241377">
    <property type="component" value="Unassembled WGS sequence"/>
</dbReference>
<gene>
    <name evidence="1" type="ORF">QFC19_006773</name>
</gene>
<sequence>MQEEKLRQVDSALLEMEDACKAVTFYLPLFSSTLCEVLKEQSLPKSPAVEVLERLHNVIVEKQKFWMKFCELFDQLSSQRQFRNHDRLSGMRFKVDFMSLLWVRLYGRSWQSITGEVEVKKSQIRESIGDIADQARKALEVLPPQDISDGLLISRKQRIGEMDGHVDQIKQSLAQIEGAVTDGGFPKLYQKAYAALDILPDYFPVERTKPSMHADPTQSYDVVSLKVEGKSISAESIGLTKESLEGDADFLIRVREILERFPNFTVEINPSVSALNDTRFATDLKSLETSFLSGLKRIASDFEQAGLSFTVTLNATLEQ</sequence>